<evidence type="ECO:0000313" key="2">
    <source>
        <dbReference type="Proteomes" id="UP001165378"/>
    </source>
</evidence>
<protein>
    <recommendedName>
        <fullName evidence="3">Tetratricopeptide repeat protein</fullName>
    </recommendedName>
</protein>
<sequence length="238" mass="25627">MIANDTYCLMPTVIRRLHLAGEWDAALALSGDGDEGATLRAELLVDRNFWQRTGGEAAAEAVAALDPASVQARYLGGKLAYSRLLFAEDADPDDRATTEAGYRAAAEDKELHGWGELHSGTFQEHIAEDKDAAEAHYRKALAASRDTGDLLLESYAVRHLGGLAFFERGEKAEGEQLLRRSLHLRAAAGARPQTAAAQATLAQALAEDASERATLIEAARTTATELRLTWLLGSLAEL</sequence>
<dbReference type="Proteomes" id="UP001165378">
    <property type="component" value="Unassembled WGS sequence"/>
</dbReference>
<reference evidence="1" key="1">
    <citation type="submission" date="2022-01" db="EMBL/GenBank/DDBJ databases">
        <title>Genome-Based Taxonomic Classification of the Phylum Actinobacteria.</title>
        <authorList>
            <person name="Gao Y."/>
        </authorList>
    </citation>
    <scope>NUCLEOTIDE SEQUENCE</scope>
    <source>
        <strain evidence="1">KLBMP 8922</strain>
    </source>
</reference>
<dbReference type="InterPro" id="IPR011990">
    <property type="entry name" value="TPR-like_helical_dom_sf"/>
</dbReference>
<evidence type="ECO:0000313" key="1">
    <source>
        <dbReference type="EMBL" id="MCF2527329.1"/>
    </source>
</evidence>
<organism evidence="1 2">
    <name type="scientific">Yinghuangia soli</name>
    <dbReference type="NCBI Taxonomy" id="2908204"/>
    <lineage>
        <taxon>Bacteria</taxon>
        <taxon>Bacillati</taxon>
        <taxon>Actinomycetota</taxon>
        <taxon>Actinomycetes</taxon>
        <taxon>Kitasatosporales</taxon>
        <taxon>Streptomycetaceae</taxon>
        <taxon>Yinghuangia</taxon>
    </lineage>
</organism>
<accession>A0AA41PWW5</accession>
<dbReference type="AlphaFoldDB" id="A0AA41PWW5"/>
<dbReference type="RefSeq" id="WP_235051465.1">
    <property type="nucleotide sequence ID" value="NZ_JAKFHA010000003.1"/>
</dbReference>
<gene>
    <name evidence="1" type="ORF">LZ495_08905</name>
</gene>
<name>A0AA41PWW5_9ACTN</name>
<evidence type="ECO:0008006" key="3">
    <source>
        <dbReference type="Google" id="ProtNLM"/>
    </source>
</evidence>
<keyword evidence="2" id="KW-1185">Reference proteome</keyword>
<dbReference type="EMBL" id="JAKFHA010000003">
    <property type="protein sequence ID" value="MCF2527329.1"/>
    <property type="molecule type" value="Genomic_DNA"/>
</dbReference>
<comment type="caution">
    <text evidence="1">The sequence shown here is derived from an EMBL/GenBank/DDBJ whole genome shotgun (WGS) entry which is preliminary data.</text>
</comment>
<dbReference type="Gene3D" id="1.25.40.10">
    <property type="entry name" value="Tetratricopeptide repeat domain"/>
    <property type="match status" value="1"/>
</dbReference>
<proteinExistence type="predicted"/>